<organism evidence="1 2">
    <name type="scientific">Frondihabitans australicus</name>
    <dbReference type="NCBI Taxonomy" id="386892"/>
    <lineage>
        <taxon>Bacteria</taxon>
        <taxon>Bacillati</taxon>
        <taxon>Actinomycetota</taxon>
        <taxon>Actinomycetes</taxon>
        <taxon>Micrococcales</taxon>
        <taxon>Microbacteriaceae</taxon>
        <taxon>Frondihabitans</taxon>
    </lineage>
</organism>
<dbReference type="EMBL" id="RBKS01000001">
    <property type="protein sequence ID" value="RKR73319.1"/>
    <property type="molecule type" value="Genomic_DNA"/>
</dbReference>
<dbReference type="PANTHER" id="PTHR36529:SF1">
    <property type="entry name" value="GLYCOSYLTRANSFERASE"/>
    <property type="match status" value="1"/>
</dbReference>
<dbReference type="SUPFAM" id="SSF53448">
    <property type="entry name" value="Nucleotide-diphospho-sugar transferases"/>
    <property type="match status" value="1"/>
</dbReference>
<dbReference type="Gene3D" id="3.90.550.10">
    <property type="entry name" value="Spore Coat Polysaccharide Biosynthesis Protein SpsA, Chain A"/>
    <property type="match status" value="1"/>
</dbReference>
<dbReference type="InterPro" id="IPR029044">
    <property type="entry name" value="Nucleotide-diphossugar_trans"/>
</dbReference>
<dbReference type="RefSeq" id="WP_121368196.1">
    <property type="nucleotide sequence ID" value="NZ_RBKS01000001.1"/>
</dbReference>
<accession>A0A495IBL9</accession>
<sequence length="215" mass="23587">MTAVVIVAKECLPGRVKTRLARTIGDQAAARVAAASLHDTMRLVRRLPASRRVLLYDGDVLPPDSDDFDVLPQVTGGLDERLAAMFDTMDEPTLLVGMDTPQLSTELLAPVFAARDDVDAWFGPAEDGGFWGLWLRRPDGAMLRGVPMSHPRTGEVQLERLRSNGLRVSILGTLRDVDEIDDATEVGRLAPDTRFAYVLDAELERLELLTPAGRL</sequence>
<reference evidence="1 2" key="1">
    <citation type="submission" date="2018-10" db="EMBL/GenBank/DDBJ databases">
        <title>Sequencing the genomes of 1000 actinobacteria strains.</title>
        <authorList>
            <person name="Klenk H.-P."/>
        </authorList>
    </citation>
    <scope>NUCLEOTIDE SEQUENCE [LARGE SCALE GENOMIC DNA]</scope>
    <source>
        <strain evidence="1 2">DSM 17894</strain>
    </source>
</reference>
<dbReference type="OrthoDB" id="9798250at2"/>
<gene>
    <name evidence="1" type="ORF">C8E83_0411</name>
</gene>
<keyword evidence="2" id="KW-1185">Reference proteome</keyword>
<name>A0A495IBL9_9MICO</name>
<dbReference type="PANTHER" id="PTHR36529">
    <property type="entry name" value="SLL1095 PROTEIN"/>
    <property type="match status" value="1"/>
</dbReference>
<proteinExistence type="predicted"/>
<evidence type="ECO:0000313" key="2">
    <source>
        <dbReference type="Proteomes" id="UP000280008"/>
    </source>
</evidence>
<evidence type="ECO:0000313" key="1">
    <source>
        <dbReference type="EMBL" id="RKR73319.1"/>
    </source>
</evidence>
<dbReference type="Proteomes" id="UP000280008">
    <property type="component" value="Unassembled WGS sequence"/>
</dbReference>
<dbReference type="AlphaFoldDB" id="A0A495IBL9"/>
<dbReference type="Pfam" id="PF09837">
    <property type="entry name" value="DUF2064"/>
    <property type="match status" value="1"/>
</dbReference>
<evidence type="ECO:0008006" key="3">
    <source>
        <dbReference type="Google" id="ProtNLM"/>
    </source>
</evidence>
<protein>
    <recommendedName>
        <fullName evidence="3">Glycosyltransferase A (GT-A) superfamily protein (DUF2064 family)</fullName>
    </recommendedName>
</protein>
<comment type="caution">
    <text evidence="1">The sequence shown here is derived from an EMBL/GenBank/DDBJ whole genome shotgun (WGS) entry which is preliminary data.</text>
</comment>
<dbReference type="InterPro" id="IPR018641">
    <property type="entry name" value="Trfase_1_rSAM/seldom-assoc"/>
</dbReference>